<dbReference type="InterPro" id="IPR039121">
    <property type="entry name" value="NUDT19"/>
</dbReference>
<keyword evidence="5" id="KW-0460">Magnesium</keyword>
<dbReference type="PANTHER" id="PTHR12318">
    <property type="entry name" value="TESTOSTERONE-REGULATED PROTEIN RP2"/>
    <property type="match status" value="1"/>
</dbReference>
<comment type="caution">
    <text evidence="8">The sequence shown here is derived from an EMBL/GenBank/DDBJ whole genome shotgun (WGS) entry which is preliminary data.</text>
</comment>
<dbReference type="InterPro" id="IPR000086">
    <property type="entry name" value="NUDIX_hydrolase_dom"/>
</dbReference>
<dbReference type="PANTHER" id="PTHR12318:SF0">
    <property type="entry name" value="ACYL-COENZYME A DIPHOSPHATASE NUDT19"/>
    <property type="match status" value="1"/>
</dbReference>
<evidence type="ECO:0000256" key="1">
    <source>
        <dbReference type="ARBA" id="ARBA00001936"/>
    </source>
</evidence>
<keyword evidence="4 8" id="KW-0378">Hydrolase</keyword>
<dbReference type="RefSeq" id="WP_138015371.1">
    <property type="nucleotide sequence ID" value="NZ_SULI01000004.1"/>
</dbReference>
<dbReference type="AlphaFoldDB" id="A0A4U7N6N1"/>
<evidence type="ECO:0000256" key="4">
    <source>
        <dbReference type="ARBA" id="ARBA00022801"/>
    </source>
</evidence>
<gene>
    <name evidence="8" type="ORF">FAP39_05415</name>
</gene>
<comment type="cofactor">
    <cofactor evidence="2">
        <name>Mg(2+)</name>
        <dbReference type="ChEBI" id="CHEBI:18420"/>
    </cofactor>
</comment>
<dbReference type="OrthoDB" id="9805905at2"/>
<dbReference type="Gene3D" id="3.90.79.10">
    <property type="entry name" value="Nucleoside Triphosphate Pyrophosphohydrolase"/>
    <property type="match status" value="1"/>
</dbReference>
<evidence type="ECO:0000256" key="6">
    <source>
        <dbReference type="ARBA" id="ARBA00023211"/>
    </source>
</evidence>
<evidence type="ECO:0000256" key="2">
    <source>
        <dbReference type="ARBA" id="ARBA00001946"/>
    </source>
</evidence>
<dbReference type="GO" id="GO:0046872">
    <property type="term" value="F:metal ion binding"/>
    <property type="evidence" value="ECO:0007669"/>
    <property type="project" value="UniProtKB-KW"/>
</dbReference>
<evidence type="ECO:0000259" key="7">
    <source>
        <dbReference type="PROSITE" id="PS51462"/>
    </source>
</evidence>
<organism evidence="8 9">
    <name type="scientific">Shimia litoralis</name>
    <dbReference type="NCBI Taxonomy" id="420403"/>
    <lineage>
        <taxon>Bacteria</taxon>
        <taxon>Pseudomonadati</taxon>
        <taxon>Pseudomonadota</taxon>
        <taxon>Alphaproteobacteria</taxon>
        <taxon>Rhodobacterales</taxon>
        <taxon>Roseobacteraceae</taxon>
    </lineage>
</organism>
<dbReference type="PROSITE" id="PS51462">
    <property type="entry name" value="NUDIX"/>
    <property type="match status" value="1"/>
</dbReference>
<keyword evidence="9" id="KW-1185">Reference proteome</keyword>
<dbReference type="GO" id="GO:0016818">
    <property type="term" value="F:hydrolase activity, acting on acid anhydrides, in phosphorus-containing anhydrides"/>
    <property type="evidence" value="ECO:0007669"/>
    <property type="project" value="InterPro"/>
</dbReference>
<proteinExistence type="predicted"/>
<feature type="domain" description="Nudix hydrolase" evidence="7">
    <location>
        <begin position="8"/>
        <end position="197"/>
    </location>
</feature>
<keyword evidence="6" id="KW-0464">Manganese</keyword>
<evidence type="ECO:0000256" key="5">
    <source>
        <dbReference type="ARBA" id="ARBA00022842"/>
    </source>
</evidence>
<dbReference type="InterPro" id="IPR015797">
    <property type="entry name" value="NUDIX_hydrolase-like_dom_sf"/>
</dbReference>
<sequence>MTIDKTAIRNAATVIVLRDRLTDPHILMGQRGAKAAFMPNKFVFPGGAVDAADADIALANQMPQLCRDRLTDQSDPALVHPLGVAAVRELWEETGQILGTRGEWQSPPPADWTTFAATGHLPSAHGLQFVFRAITPPGRPRRFDARFFLLDAAELASNLDDFTSACDELSHLQWIPLQKAREYNLPFITEVVLAEVEARLEDPAPPENVPFFRNDDEEGLFLKLRGRTPDYRED</sequence>
<evidence type="ECO:0000313" key="9">
    <source>
        <dbReference type="Proteomes" id="UP000306575"/>
    </source>
</evidence>
<accession>A0A4U7N6N1</accession>
<dbReference type="EMBL" id="SULI01000004">
    <property type="protein sequence ID" value="TKZ21542.1"/>
    <property type="molecule type" value="Genomic_DNA"/>
</dbReference>
<evidence type="ECO:0000256" key="3">
    <source>
        <dbReference type="ARBA" id="ARBA00022723"/>
    </source>
</evidence>
<dbReference type="CDD" id="cd18870">
    <property type="entry name" value="NUDIX_AcylCoAdiphos_Nudt19"/>
    <property type="match status" value="1"/>
</dbReference>
<dbReference type="Proteomes" id="UP000306575">
    <property type="component" value="Unassembled WGS sequence"/>
</dbReference>
<keyword evidence="3" id="KW-0479">Metal-binding</keyword>
<reference evidence="8 9" key="1">
    <citation type="submission" date="2019-04" db="EMBL/GenBank/DDBJ databases">
        <title>Genome sequence of Pelagicola litoralis CL-ES2.</title>
        <authorList>
            <person name="Cao J."/>
        </authorList>
    </citation>
    <scope>NUCLEOTIDE SEQUENCE [LARGE SCALE GENOMIC DNA]</scope>
    <source>
        <strain evidence="8 9">CL-ES2</strain>
    </source>
</reference>
<evidence type="ECO:0000313" key="8">
    <source>
        <dbReference type="EMBL" id="TKZ21542.1"/>
    </source>
</evidence>
<comment type="cofactor">
    <cofactor evidence="1">
        <name>Mn(2+)</name>
        <dbReference type="ChEBI" id="CHEBI:29035"/>
    </cofactor>
</comment>
<protein>
    <submittedName>
        <fullName evidence="8">NUDIX hydrolase</fullName>
    </submittedName>
</protein>
<name>A0A4U7N6N1_9RHOB</name>
<dbReference type="SUPFAM" id="SSF55811">
    <property type="entry name" value="Nudix"/>
    <property type="match status" value="1"/>
</dbReference>